<name>A0A1C2DH05_9PSED</name>
<sequence>MFNPREAEIDHLYNRVVLLTITCCVLLAFAAMARHEGFTYAALQWNGAQVTGTVTQLEEIPRNRLANIVHYRYVDQDNRPHEGQYLDTGCGERENCGVDEDITLIYSRWFPEYSAVAANVHSFRPGFYIMGGGVLISLLFFGISFWTLGRISAMKRDHAQHLHTKY</sequence>
<protein>
    <recommendedName>
        <fullName evidence="4">DUF3592 domain-containing protein</fullName>
    </recommendedName>
</protein>
<feature type="transmembrane region" description="Helical" evidence="1">
    <location>
        <begin position="127"/>
        <end position="148"/>
    </location>
</feature>
<keyword evidence="1" id="KW-0472">Membrane</keyword>
<evidence type="ECO:0000313" key="2">
    <source>
        <dbReference type="EMBL" id="OCX14030.1"/>
    </source>
</evidence>
<accession>A0A1C2DH05</accession>
<dbReference type="RefSeq" id="WP_065991537.1">
    <property type="nucleotide sequence ID" value="NZ_MDEN01000068.1"/>
</dbReference>
<feature type="transmembrane region" description="Helical" evidence="1">
    <location>
        <begin position="12"/>
        <end position="33"/>
    </location>
</feature>
<evidence type="ECO:0000256" key="1">
    <source>
        <dbReference type="SAM" id="Phobius"/>
    </source>
</evidence>
<keyword evidence="1" id="KW-0812">Transmembrane</keyword>
<proteinExistence type="predicted"/>
<evidence type="ECO:0000313" key="3">
    <source>
        <dbReference type="Proteomes" id="UP000095143"/>
    </source>
</evidence>
<keyword evidence="1" id="KW-1133">Transmembrane helix</keyword>
<dbReference type="Proteomes" id="UP000095143">
    <property type="component" value="Unassembled WGS sequence"/>
</dbReference>
<dbReference type="OrthoDB" id="6993688at2"/>
<organism evidence="2 3">
    <name type="scientific">Pseudomonas graminis</name>
    <dbReference type="NCBI Taxonomy" id="158627"/>
    <lineage>
        <taxon>Bacteria</taxon>
        <taxon>Pseudomonadati</taxon>
        <taxon>Pseudomonadota</taxon>
        <taxon>Gammaproteobacteria</taxon>
        <taxon>Pseudomonadales</taxon>
        <taxon>Pseudomonadaceae</taxon>
        <taxon>Pseudomonas</taxon>
    </lineage>
</organism>
<dbReference type="EMBL" id="MDEN01000068">
    <property type="protein sequence ID" value="OCX14030.1"/>
    <property type="molecule type" value="Genomic_DNA"/>
</dbReference>
<reference evidence="2 3" key="1">
    <citation type="submission" date="2016-08" db="EMBL/GenBank/DDBJ databases">
        <title>Whole genome sequence of Pseudomonas graminis strain UASWS1507, a potential biological control agent for agriculture.</title>
        <authorList>
            <person name="Crovadore J."/>
            <person name="Calmin G."/>
            <person name="Chablais R."/>
            <person name="Cochard B."/>
            <person name="Lefort F."/>
        </authorList>
    </citation>
    <scope>NUCLEOTIDE SEQUENCE [LARGE SCALE GENOMIC DNA]</scope>
    <source>
        <strain evidence="2 3">UASWS1507</strain>
    </source>
</reference>
<dbReference type="AlphaFoldDB" id="A0A1C2DH05"/>
<evidence type="ECO:0008006" key="4">
    <source>
        <dbReference type="Google" id="ProtNLM"/>
    </source>
</evidence>
<gene>
    <name evidence="2" type="ORF">BBI10_20960</name>
</gene>
<comment type="caution">
    <text evidence="2">The sequence shown here is derived from an EMBL/GenBank/DDBJ whole genome shotgun (WGS) entry which is preliminary data.</text>
</comment>